<reference evidence="4 5" key="1">
    <citation type="submission" date="2019-12" db="EMBL/GenBank/DDBJ databases">
        <authorList>
            <person name="Huq M.A."/>
        </authorList>
    </citation>
    <scope>NUCLEOTIDE SEQUENCE [LARGE SCALE GENOMIC DNA]</scope>
    <source>
        <strain evidence="4 5">MAH-25</strain>
    </source>
</reference>
<evidence type="ECO:0000259" key="2">
    <source>
        <dbReference type="Pfam" id="PF03972"/>
    </source>
</evidence>
<dbReference type="AlphaFoldDB" id="A0A6N8J0Q4"/>
<dbReference type="Gene3D" id="3.30.1330.120">
    <property type="entry name" value="2-methylcitrate dehydratase PrpD"/>
    <property type="match status" value="1"/>
</dbReference>
<accession>A0A6N8J0Q4</accession>
<evidence type="ECO:0000313" key="4">
    <source>
        <dbReference type="EMBL" id="MVQ31850.1"/>
    </source>
</evidence>
<dbReference type="InterPro" id="IPR042183">
    <property type="entry name" value="MmgE/PrpD_sf_1"/>
</dbReference>
<dbReference type="PANTHER" id="PTHR16943">
    <property type="entry name" value="2-METHYLCITRATE DEHYDRATASE-RELATED"/>
    <property type="match status" value="1"/>
</dbReference>
<comment type="caution">
    <text evidence="4">The sequence shown here is derived from an EMBL/GenBank/DDBJ whole genome shotgun (WGS) entry which is preliminary data.</text>
</comment>
<dbReference type="InterPro" id="IPR045337">
    <property type="entry name" value="MmgE_PrpD_C"/>
</dbReference>
<dbReference type="Pfam" id="PF03972">
    <property type="entry name" value="MmgE_PrpD_N"/>
    <property type="match status" value="1"/>
</dbReference>
<proteinExistence type="inferred from homology"/>
<sequence>MRPDRSEPARNTMKKTKDVTISPLMQTLSAYVAGAVRRPLPAAVQERAKHHLLDTLAAMVSGAPLLPGQRAIAFAAAQGGTPEAGVIGTPIVTTAINAALANGMLGHADETDDAYYLALVHPGCAVVPAALAMGERERSSGTALLRAVTLGYDLCARTSKALGIEHFRSAGHSTHSFGGTFGAAAAAGALAGLDARGVRHLMSYAAQQASGLSCWARDVEHVEKAFDFGGMPARNGVTAAAMVSAGFTGVDDVFSGDRNFFQAFEVYARPKEFIAGLGTRFDILQTAIKRWPVGYPIQAPLDALANVMARHGITAADVEKVHITLDEQGARTVNGRTMADINLQYLAAVMLIEGDISFEASHDPRRTKDPAVGKLRQRIDLSGSAALSKARTTQAIVEVTVHGGRVLRHHTRAVRGSATNPMSREEVGAKAFGLLAPTLGRAKAQRLIDAVWKLETVKDVRALRPLLQPPAPRRK</sequence>
<dbReference type="Pfam" id="PF19305">
    <property type="entry name" value="MmgE_PrpD_C"/>
    <property type="match status" value="1"/>
</dbReference>
<dbReference type="SUPFAM" id="SSF103378">
    <property type="entry name" value="2-methylcitrate dehydratase PrpD"/>
    <property type="match status" value="1"/>
</dbReference>
<feature type="domain" description="MmgE/PrpD C-terminal" evidence="3">
    <location>
        <begin position="291"/>
        <end position="453"/>
    </location>
</feature>
<dbReference type="EMBL" id="WSEL01000009">
    <property type="protein sequence ID" value="MVQ31850.1"/>
    <property type="molecule type" value="Genomic_DNA"/>
</dbReference>
<comment type="similarity">
    <text evidence="1">Belongs to the PrpD family.</text>
</comment>
<name>A0A6N8J0Q4_9BURK</name>
<protein>
    <submittedName>
        <fullName evidence="4">MmgE/PrpD family protein</fullName>
    </submittedName>
</protein>
<evidence type="ECO:0000259" key="3">
    <source>
        <dbReference type="Pfam" id="PF19305"/>
    </source>
</evidence>
<gene>
    <name evidence="4" type="ORF">GON04_20500</name>
</gene>
<dbReference type="Gene3D" id="1.10.4100.10">
    <property type="entry name" value="2-methylcitrate dehydratase PrpD"/>
    <property type="match status" value="1"/>
</dbReference>
<organism evidence="4 5">
    <name type="scientific">Ramlibacter pinisoli</name>
    <dbReference type="NCBI Taxonomy" id="2682844"/>
    <lineage>
        <taxon>Bacteria</taxon>
        <taxon>Pseudomonadati</taxon>
        <taxon>Pseudomonadota</taxon>
        <taxon>Betaproteobacteria</taxon>
        <taxon>Burkholderiales</taxon>
        <taxon>Comamonadaceae</taxon>
        <taxon>Ramlibacter</taxon>
    </lineage>
</organism>
<dbReference type="InterPro" id="IPR042188">
    <property type="entry name" value="MmgE/PrpD_sf_2"/>
</dbReference>
<feature type="domain" description="MmgE/PrpD N-terminal" evidence="2">
    <location>
        <begin position="27"/>
        <end position="266"/>
    </location>
</feature>
<dbReference type="InterPro" id="IPR036148">
    <property type="entry name" value="MmgE/PrpD_sf"/>
</dbReference>
<dbReference type="InterPro" id="IPR045336">
    <property type="entry name" value="MmgE_PrpD_N"/>
</dbReference>
<dbReference type="PANTHER" id="PTHR16943:SF8">
    <property type="entry name" value="2-METHYLCITRATE DEHYDRATASE"/>
    <property type="match status" value="1"/>
</dbReference>
<evidence type="ECO:0000313" key="5">
    <source>
        <dbReference type="Proteomes" id="UP000469385"/>
    </source>
</evidence>
<keyword evidence="5" id="KW-1185">Reference proteome</keyword>
<dbReference type="InterPro" id="IPR005656">
    <property type="entry name" value="MmgE_PrpD"/>
</dbReference>
<evidence type="ECO:0000256" key="1">
    <source>
        <dbReference type="ARBA" id="ARBA00006174"/>
    </source>
</evidence>
<dbReference type="Proteomes" id="UP000469385">
    <property type="component" value="Unassembled WGS sequence"/>
</dbReference>
<dbReference type="GO" id="GO:0016829">
    <property type="term" value="F:lyase activity"/>
    <property type="evidence" value="ECO:0007669"/>
    <property type="project" value="InterPro"/>
</dbReference>